<dbReference type="EMBL" id="JARAKH010000009">
    <property type="protein sequence ID" value="KAK8401377.1"/>
    <property type="molecule type" value="Genomic_DNA"/>
</dbReference>
<evidence type="ECO:0000259" key="2">
    <source>
        <dbReference type="Pfam" id="PF06911"/>
    </source>
</evidence>
<accession>A0AAW0URU7</accession>
<keyword evidence="4" id="KW-1185">Reference proteome</keyword>
<comment type="caution">
    <text evidence="3">The sequence shown here is derived from an EMBL/GenBank/DDBJ whole genome shotgun (WGS) entry which is preliminary data.</text>
</comment>
<organism evidence="3 4">
    <name type="scientific">Scylla paramamosain</name>
    <name type="common">Mud crab</name>
    <dbReference type="NCBI Taxonomy" id="85552"/>
    <lineage>
        <taxon>Eukaryota</taxon>
        <taxon>Metazoa</taxon>
        <taxon>Ecdysozoa</taxon>
        <taxon>Arthropoda</taxon>
        <taxon>Crustacea</taxon>
        <taxon>Multicrustacea</taxon>
        <taxon>Malacostraca</taxon>
        <taxon>Eumalacostraca</taxon>
        <taxon>Eucarida</taxon>
        <taxon>Decapoda</taxon>
        <taxon>Pleocyemata</taxon>
        <taxon>Brachyura</taxon>
        <taxon>Eubrachyura</taxon>
        <taxon>Portunoidea</taxon>
        <taxon>Portunidae</taxon>
        <taxon>Portuninae</taxon>
        <taxon>Scylla</taxon>
    </lineage>
</organism>
<feature type="compositionally biased region" description="Pro residues" evidence="1">
    <location>
        <begin position="9"/>
        <end position="18"/>
    </location>
</feature>
<dbReference type="PANTHER" id="PTHR21068:SF43">
    <property type="entry name" value="SPARTIN"/>
    <property type="match status" value="1"/>
</dbReference>
<reference evidence="3 4" key="1">
    <citation type="submission" date="2023-03" db="EMBL/GenBank/DDBJ databases">
        <title>High-quality genome of Scylla paramamosain provides insights in environmental adaptation.</title>
        <authorList>
            <person name="Zhang L."/>
        </authorList>
    </citation>
    <scope>NUCLEOTIDE SEQUENCE [LARGE SCALE GENOMIC DNA]</scope>
    <source>
        <strain evidence="3">LZ_2023a</strain>
        <tissue evidence="3">Muscle</tissue>
    </source>
</reference>
<dbReference type="InterPro" id="IPR009686">
    <property type="entry name" value="Senescence/spartin_C"/>
</dbReference>
<feature type="domain" description="Senescence" evidence="2">
    <location>
        <begin position="319"/>
        <end position="512"/>
    </location>
</feature>
<evidence type="ECO:0000256" key="1">
    <source>
        <dbReference type="SAM" id="MobiDB-lite"/>
    </source>
</evidence>
<dbReference type="GO" id="GO:0051301">
    <property type="term" value="P:cell division"/>
    <property type="evidence" value="ECO:0007669"/>
    <property type="project" value="TreeGrafter"/>
</dbReference>
<protein>
    <recommendedName>
        <fullName evidence="2">Senescence domain-containing protein</fullName>
    </recommendedName>
</protein>
<dbReference type="Gene3D" id="1.20.58.80">
    <property type="entry name" value="Phosphotransferase system, lactose/cellobiose-type IIA subunit"/>
    <property type="match status" value="1"/>
</dbReference>
<dbReference type="AlphaFoldDB" id="A0AAW0URU7"/>
<proteinExistence type="predicted"/>
<feature type="compositionally biased region" description="Acidic residues" evidence="1">
    <location>
        <begin position="531"/>
        <end position="544"/>
    </location>
</feature>
<sequence length="563" mass="60830">MMSQKTPERPPPPRPEPPTTLEGGATPQEQFENAYREAYLLIDRGIILITEGHNAQASVVLQKGLSLIDKALTIKVESFDCSAEKTQHYVEMQTKMRCTRKEVLEHFSDTQASSGGTSSRQQVEDAPPSYDDYLKSLESGTSESNVSAATAAAATAGTIDSPSYPNLSSEFEMVDSSPLVTPVVAAQQGEMIFNMVQSPAPHIHPSWPSSHFLSPSREHQEQEPMPGASCRLREWSYPLVPAQSPVLHSFYGAYMFPNLSTSVAGSSVGVILPDSVDKDNRDLFEQILTQLTSYQEQAAPPGEEGARQVRLIQESTSERIAAGAEAVSKGVVWGASKLSDLISYGSESLKDYVQPMAEKKEVDPKWHKTAEVARDISGKAVKVSGYLLSQVGKATMTLGRKLAPHLQKQGTRAITHITGQKESEASSNVEGVLEVAAGAVKGASTIYMGLESAATTLATSLTDNTVKVVTHKYGEDVGALTDNTLYAVGQTAWAGHNIASLGVKGVAKRVAKDTGTALVLQHEEKKASTQEVEEAEEAMEDDEKDDTKEHPVRPIREKKKPPL</sequence>
<dbReference type="GO" id="GO:0005886">
    <property type="term" value="C:plasma membrane"/>
    <property type="evidence" value="ECO:0007669"/>
    <property type="project" value="TreeGrafter"/>
</dbReference>
<dbReference type="InterPro" id="IPR045036">
    <property type="entry name" value="Spartin-like"/>
</dbReference>
<feature type="compositionally biased region" description="Polar residues" evidence="1">
    <location>
        <begin position="109"/>
        <end position="121"/>
    </location>
</feature>
<feature type="region of interest" description="Disordered" evidence="1">
    <location>
        <begin position="521"/>
        <end position="563"/>
    </location>
</feature>
<feature type="compositionally biased region" description="Basic and acidic residues" evidence="1">
    <location>
        <begin position="545"/>
        <end position="555"/>
    </location>
</feature>
<dbReference type="Pfam" id="PF06911">
    <property type="entry name" value="Senescence"/>
    <property type="match status" value="1"/>
</dbReference>
<gene>
    <name evidence="3" type="ORF">O3P69_002857</name>
</gene>
<feature type="region of interest" description="Disordered" evidence="1">
    <location>
        <begin position="1"/>
        <end position="26"/>
    </location>
</feature>
<feature type="region of interest" description="Disordered" evidence="1">
    <location>
        <begin position="108"/>
        <end position="137"/>
    </location>
</feature>
<evidence type="ECO:0000313" key="3">
    <source>
        <dbReference type="EMBL" id="KAK8401377.1"/>
    </source>
</evidence>
<dbReference type="Proteomes" id="UP001487740">
    <property type="component" value="Unassembled WGS sequence"/>
</dbReference>
<evidence type="ECO:0000313" key="4">
    <source>
        <dbReference type="Proteomes" id="UP001487740"/>
    </source>
</evidence>
<dbReference type="GO" id="GO:0030514">
    <property type="term" value="P:negative regulation of BMP signaling pathway"/>
    <property type="evidence" value="ECO:0007669"/>
    <property type="project" value="TreeGrafter"/>
</dbReference>
<name>A0AAW0URU7_SCYPA</name>
<dbReference type="PANTHER" id="PTHR21068">
    <property type="entry name" value="SPARTIN"/>
    <property type="match status" value="1"/>
</dbReference>